<accession>A0A0N4WN03</accession>
<feature type="region of interest" description="Disordered" evidence="1">
    <location>
        <begin position="1"/>
        <end position="49"/>
    </location>
</feature>
<dbReference type="AlphaFoldDB" id="A0A0N4WN03"/>
<organism evidence="2">
    <name type="scientific">Haemonchus placei</name>
    <name type="common">Barber's pole worm</name>
    <dbReference type="NCBI Taxonomy" id="6290"/>
    <lineage>
        <taxon>Eukaryota</taxon>
        <taxon>Metazoa</taxon>
        <taxon>Ecdysozoa</taxon>
        <taxon>Nematoda</taxon>
        <taxon>Chromadorea</taxon>
        <taxon>Rhabditida</taxon>
        <taxon>Rhabditina</taxon>
        <taxon>Rhabditomorpha</taxon>
        <taxon>Strongyloidea</taxon>
        <taxon>Trichostrongylidae</taxon>
        <taxon>Haemonchus</taxon>
    </lineage>
</organism>
<feature type="compositionally biased region" description="Basic and acidic residues" evidence="1">
    <location>
        <begin position="17"/>
        <end position="36"/>
    </location>
</feature>
<dbReference type="WBParaSite" id="HPLM_0001262801-mRNA-1">
    <property type="protein sequence ID" value="HPLM_0001262801-mRNA-1"/>
    <property type="gene ID" value="HPLM_0001262801"/>
</dbReference>
<evidence type="ECO:0000256" key="1">
    <source>
        <dbReference type="SAM" id="MobiDB-lite"/>
    </source>
</evidence>
<name>A0A0N4WN03_HAEPC</name>
<proteinExistence type="predicted"/>
<reference evidence="2" key="1">
    <citation type="submission" date="2017-02" db="UniProtKB">
        <authorList>
            <consortium name="WormBaseParasite"/>
        </authorList>
    </citation>
    <scope>IDENTIFICATION</scope>
</reference>
<evidence type="ECO:0000313" key="2">
    <source>
        <dbReference type="WBParaSite" id="HPLM_0001262801-mRNA-1"/>
    </source>
</evidence>
<sequence length="109" mass="12499">MNAFEEDIQRIKGSPLKVEDHNEGERPSTANEKKDTSTPPSVTVGEEASIKPLSEAKLLMTYSSSNMRMLIKSRTEFQKKNEMQHAEKKMRCMRPWSKRGANYCCGWTD</sequence>
<protein>
    <submittedName>
        <fullName evidence="2">Uncharacterized protein</fullName>
    </submittedName>
</protein>